<evidence type="ECO:0000313" key="3">
    <source>
        <dbReference type="EMBL" id="WBW72203.1"/>
    </source>
</evidence>
<dbReference type="Pfam" id="PF11470">
    <property type="entry name" value="TUG-UBL1"/>
    <property type="match status" value="1"/>
</dbReference>
<accession>A0AAE9WCI7</accession>
<feature type="region of interest" description="Disordered" evidence="1">
    <location>
        <begin position="175"/>
        <end position="197"/>
    </location>
</feature>
<dbReference type="Gene3D" id="3.10.20.90">
    <property type="entry name" value="Phosphatidylinositol 3-kinase Catalytic Subunit, Chain A, domain 1"/>
    <property type="match status" value="1"/>
</dbReference>
<proteinExistence type="predicted"/>
<dbReference type="InterPro" id="IPR029071">
    <property type="entry name" value="Ubiquitin-like_domsf"/>
</dbReference>
<dbReference type="KEGG" id="som:SOMG_00574"/>
<evidence type="ECO:0000256" key="1">
    <source>
        <dbReference type="SAM" id="MobiDB-lite"/>
    </source>
</evidence>
<keyword evidence="4" id="KW-1185">Reference proteome</keyword>
<dbReference type="GO" id="GO:0005634">
    <property type="term" value="C:nucleus"/>
    <property type="evidence" value="ECO:0007669"/>
    <property type="project" value="TreeGrafter"/>
</dbReference>
<dbReference type="PANTHER" id="PTHR46467:SF1">
    <property type="entry name" value="TETHER CONTAINING UBX DOMAIN FOR GLUT4"/>
    <property type="match status" value="1"/>
</dbReference>
<dbReference type="EMBL" id="CP115611">
    <property type="protein sequence ID" value="WBW72203.1"/>
    <property type="molecule type" value="Genomic_DNA"/>
</dbReference>
<protein>
    <submittedName>
        <fullName evidence="3">UBX domain protein Ubx4</fullName>
    </submittedName>
</protein>
<gene>
    <name evidence="3" type="primary">ubx4</name>
    <name evidence="3" type="ORF">SOMG_00574</name>
</gene>
<dbReference type="SUPFAM" id="SSF54236">
    <property type="entry name" value="Ubiquitin-like"/>
    <property type="match status" value="2"/>
</dbReference>
<dbReference type="GO" id="GO:0005737">
    <property type="term" value="C:cytoplasm"/>
    <property type="evidence" value="ECO:0007669"/>
    <property type="project" value="TreeGrafter"/>
</dbReference>
<dbReference type="GO" id="GO:0012506">
    <property type="term" value="C:vesicle membrane"/>
    <property type="evidence" value="ECO:0007669"/>
    <property type="project" value="TreeGrafter"/>
</dbReference>
<reference evidence="3 4" key="1">
    <citation type="journal article" date="2023" name="G3 (Bethesda)">
        <title>A high-quality reference genome for the fission yeast Schizosaccharomyces osmophilus.</title>
        <authorList>
            <person name="Jia G.S."/>
            <person name="Zhang W.C."/>
            <person name="Liang Y."/>
            <person name="Liu X.H."/>
            <person name="Rhind N."/>
            <person name="Pidoux A."/>
            <person name="Brysch-Herzberg M."/>
            <person name="Du L.L."/>
        </authorList>
    </citation>
    <scope>NUCLEOTIDE SEQUENCE [LARGE SCALE GENOMIC DNA]</scope>
    <source>
        <strain evidence="3 4">CBS 15793</strain>
    </source>
</reference>
<name>A0AAE9WCI7_9SCHI</name>
<dbReference type="InterPro" id="IPR021569">
    <property type="entry name" value="TUG-UBL1"/>
</dbReference>
<feature type="region of interest" description="Disordered" evidence="1">
    <location>
        <begin position="64"/>
        <end position="89"/>
    </location>
</feature>
<feature type="compositionally biased region" description="Basic and acidic residues" evidence="1">
    <location>
        <begin position="236"/>
        <end position="254"/>
    </location>
</feature>
<feature type="compositionally biased region" description="Polar residues" evidence="1">
    <location>
        <begin position="268"/>
        <end position="288"/>
    </location>
</feature>
<feature type="region of interest" description="Disordered" evidence="1">
    <location>
        <begin position="215"/>
        <end position="315"/>
    </location>
</feature>
<feature type="domain" description="UBX" evidence="2">
    <location>
        <begin position="343"/>
        <end position="400"/>
    </location>
</feature>
<dbReference type="AlphaFoldDB" id="A0AAE9WCI7"/>
<sequence length="419" mass="46235">MTTVFACKGFQKHPVKLTPSAPLQEVVLASYQKLGFSDWSRLELLHNDKKLDLSTLMRHSGLSQGSKLTLKESRQPSNASPGSSSASGGQLKVALQMPGFPRVVDQISSQNILLHLLDKHSFLSNVDHVLINGRAYRETEFQQPLSFFGLNEGSVLIRLIPKSSEPAIETTKPNRVIASPNSNVDSNSSDSPPEKAPYMQGLYHVKESVDIAPSTREITPEAKTPKVEPTSIGSSPKEEPSTLEKKEAILETLKEPSPSAADIEAPSLQDSSRASDNSNSKGFNSKNILGSMMSKVKKEKKSEREQDEYDLEPSKSQLELYQNILRKRASQPSRTISSNAPKTYPSTATVKFDFGDGKPLYHEFSKEDKIHDLHSFVASHLPNEFPSSFSLTFSNHDPLPTSGHVVEYIGRAVVRVHPF</sequence>
<dbReference type="GO" id="GO:0006886">
    <property type="term" value="P:intracellular protein transport"/>
    <property type="evidence" value="ECO:0007669"/>
    <property type="project" value="TreeGrafter"/>
</dbReference>
<feature type="compositionally biased region" description="Low complexity" evidence="1">
    <location>
        <begin position="179"/>
        <end position="191"/>
    </location>
</feature>
<dbReference type="Proteomes" id="UP001212411">
    <property type="component" value="Chromosome 1"/>
</dbReference>
<dbReference type="RefSeq" id="XP_056036446.1">
    <property type="nucleotide sequence ID" value="XM_056179368.1"/>
</dbReference>
<dbReference type="PROSITE" id="PS50033">
    <property type="entry name" value="UBX"/>
    <property type="match status" value="1"/>
</dbReference>
<feature type="compositionally biased region" description="Low complexity" evidence="1">
    <location>
        <begin position="76"/>
        <end position="89"/>
    </location>
</feature>
<dbReference type="InterPro" id="IPR001012">
    <property type="entry name" value="UBX_dom"/>
</dbReference>
<dbReference type="PANTHER" id="PTHR46467">
    <property type="entry name" value="TETHER CONTAINING UBX DOMAIN FOR GLUT4"/>
    <property type="match status" value="1"/>
</dbReference>
<evidence type="ECO:0000259" key="2">
    <source>
        <dbReference type="PROSITE" id="PS50033"/>
    </source>
</evidence>
<evidence type="ECO:0000313" key="4">
    <source>
        <dbReference type="Proteomes" id="UP001212411"/>
    </source>
</evidence>
<dbReference type="GeneID" id="80874057"/>
<organism evidence="3 4">
    <name type="scientific">Schizosaccharomyces osmophilus</name>
    <dbReference type="NCBI Taxonomy" id="2545709"/>
    <lineage>
        <taxon>Eukaryota</taxon>
        <taxon>Fungi</taxon>
        <taxon>Dikarya</taxon>
        <taxon>Ascomycota</taxon>
        <taxon>Taphrinomycotina</taxon>
        <taxon>Schizosaccharomycetes</taxon>
        <taxon>Schizosaccharomycetales</taxon>
        <taxon>Schizosaccharomycetaceae</taxon>
        <taxon>Schizosaccharomyces</taxon>
    </lineage>
</organism>